<protein>
    <submittedName>
        <fullName evidence="1">Uncharacterized protein</fullName>
    </submittedName>
</protein>
<sequence>MGLFNRKSSKEKVLQDFTRSNMSPKLANVAYAKYANNGQIHTAAQTLSKEQVDECYQAAFLLFLKKSYSEQTHQIMALAAMGGNAYACVRMGFLQPSIEEIWREHCDYSEYQTAKAAWMKIVGPY</sequence>
<proteinExistence type="predicted"/>
<dbReference type="AlphaFoldDB" id="A0A381WPU1"/>
<name>A0A381WPU1_9ZZZZ</name>
<evidence type="ECO:0000313" key="1">
    <source>
        <dbReference type="EMBL" id="SVA54480.1"/>
    </source>
</evidence>
<gene>
    <name evidence="1" type="ORF">METZ01_LOCUS107334</name>
</gene>
<reference evidence="1" key="1">
    <citation type="submission" date="2018-05" db="EMBL/GenBank/DDBJ databases">
        <authorList>
            <person name="Lanie J.A."/>
            <person name="Ng W.-L."/>
            <person name="Kazmierczak K.M."/>
            <person name="Andrzejewski T.M."/>
            <person name="Davidsen T.M."/>
            <person name="Wayne K.J."/>
            <person name="Tettelin H."/>
            <person name="Glass J.I."/>
            <person name="Rusch D."/>
            <person name="Podicherti R."/>
            <person name="Tsui H.-C.T."/>
            <person name="Winkler M.E."/>
        </authorList>
    </citation>
    <scope>NUCLEOTIDE SEQUENCE</scope>
</reference>
<accession>A0A381WPU1</accession>
<dbReference type="EMBL" id="UINC01012479">
    <property type="protein sequence ID" value="SVA54480.1"/>
    <property type="molecule type" value="Genomic_DNA"/>
</dbReference>
<organism evidence="1">
    <name type="scientific">marine metagenome</name>
    <dbReference type="NCBI Taxonomy" id="408172"/>
    <lineage>
        <taxon>unclassified sequences</taxon>
        <taxon>metagenomes</taxon>
        <taxon>ecological metagenomes</taxon>
    </lineage>
</organism>